<gene>
    <name evidence="1" type="ORF">H4C44_20970</name>
</gene>
<dbReference type="EMBL" id="JACGCU010000045">
    <property type="protein sequence ID" value="MBA6061637.1"/>
    <property type="molecule type" value="Genomic_DNA"/>
</dbReference>
<dbReference type="AlphaFoldDB" id="A0A7W2JMF0"/>
<name>A0A7W2JMF0_9PSED</name>
<dbReference type="RefSeq" id="WP_182388387.1">
    <property type="nucleotide sequence ID" value="NZ_JACGCU010000045.1"/>
</dbReference>
<evidence type="ECO:0000313" key="2">
    <source>
        <dbReference type="Proteomes" id="UP000556620"/>
    </source>
</evidence>
<organism evidence="1 2">
    <name type="scientific">Pseudomonas juntendi</name>
    <dbReference type="NCBI Taxonomy" id="2666183"/>
    <lineage>
        <taxon>Bacteria</taxon>
        <taxon>Pseudomonadati</taxon>
        <taxon>Pseudomonadota</taxon>
        <taxon>Gammaproteobacteria</taxon>
        <taxon>Pseudomonadales</taxon>
        <taxon>Pseudomonadaceae</taxon>
        <taxon>Pseudomonas</taxon>
    </lineage>
</organism>
<dbReference type="Pfam" id="PF17509">
    <property type="entry name" value="DUF5440"/>
    <property type="match status" value="1"/>
</dbReference>
<dbReference type="InterPro" id="IPR020497">
    <property type="entry name" value="DUF5440"/>
</dbReference>
<dbReference type="Proteomes" id="UP000556620">
    <property type="component" value="Unassembled WGS sequence"/>
</dbReference>
<protein>
    <submittedName>
        <fullName evidence="1">Uncharacterized protein</fullName>
    </submittedName>
</protein>
<sequence>MPTAPDATDILEVAHPIADTAQSVTVACPYCGSANALNAADWQVNTAGHFIISPVATFGTTCPSCNSTFAFRPLSLADRLPQLPEGLRTELHVVSHKGMTGNKSWVLRDLATDQAYELTPSTVAGWQIPVGDLSSPGIIVTMQPECIALELRTGQLYRTAPPPSSLRPARRGKSA</sequence>
<reference evidence="1 2" key="1">
    <citation type="submission" date="2020-07" db="EMBL/GenBank/DDBJ databases">
        <title>Diversity of carbapenemase encoding genes among Pseudomonas putida group clinical isolates in a tertiary Brazilian hospital.</title>
        <authorList>
            <person name="Alberto-Lei F."/>
            <person name="Nodari C.S."/>
            <person name="Streling A.P."/>
            <person name="Paulino J.T."/>
            <person name="Bessa-Neto F.O."/>
            <person name="Cayo R."/>
            <person name="Gales A.C."/>
        </authorList>
    </citation>
    <scope>NUCLEOTIDE SEQUENCE [LARGE SCALE GENOMIC DNA]</scope>
    <source>
        <strain evidence="1 2">14535</strain>
    </source>
</reference>
<evidence type="ECO:0000313" key="1">
    <source>
        <dbReference type="EMBL" id="MBA6061637.1"/>
    </source>
</evidence>
<proteinExistence type="predicted"/>
<comment type="caution">
    <text evidence="1">The sequence shown here is derived from an EMBL/GenBank/DDBJ whole genome shotgun (WGS) entry which is preliminary data.</text>
</comment>
<accession>A0A7W2JMF0</accession>